<dbReference type="Pfam" id="PF00480">
    <property type="entry name" value="ROK"/>
    <property type="match status" value="1"/>
</dbReference>
<dbReference type="InterPro" id="IPR000600">
    <property type="entry name" value="ROK"/>
</dbReference>
<accession>A0ABP5BZA1</accession>
<name>A0ABP5BZA1_9MICO</name>
<dbReference type="CDD" id="cd23763">
    <property type="entry name" value="ASKHA_ATPase_ROK"/>
    <property type="match status" value="1"/>
</dbReference>
<proteinExistence type="inferred from homology"/>
<dbReference type="InterPro" id="IPR043129">
    <property type="entry name" value="ATPase_NBD"/>
</dbReference>
<dbReference type="InterPro" id="IPR036390">
    <property type="entry name" value="WH_DNA-bd_sf"/>
</dbReference>
<dbReference type="EMBL" id="BAAAOG010000002">
    <property type="protein sequence ID" value="GAA1954338.1"/>
    <property type="molecule type" value="Genomic_DNA"/>
</dbReference>
<comment type="similarity">
    <text evidence="1">Belongs to the ROK (NagC/XylR) family.</text>
</comment>
<dbReference type="Gene3D" id="3.30.420.40">
    <property type="match status" value="2"/>
</dbReference>
<evidence type="ECO:0000256" key="1">
    <source>
        <dbReference type="ARBA" id="ARBA00006479"/>
    </source>
</evidence>
<sequence length="392" mass="40622">MTTVDPGTPTWLRTHNDRTAFRLLLEHGPLSRSSLGRLSGLSKPTAGAMILRLERVGLIEPMGEIAANRGPNATIYGVRRDVMTGVAISVLADTIEAVLTDAVDSDRPVVVLPLAGAERSPEHDVNSAIDAACQAAGVARSSVSVVAIGVQAAVDVANDELSFTDTLPGWPQAGARARIERATGMTVILDNDVNLAAIAERALGITQDATSFTYFWIGEGLGVGVDIDGQIQRGTSGSAGEIGYLEVPRSASAIDPAAADFTDLLGGPAIAALMGAPGSRLRVALMRVDAEHPAWDSVADRVALALAPIIALLDPGSIVLGGPTGVAGGDRLASLVQQRIDSIQYQRPESSGARPHIAIRASTTGSESILLGARQVLVAHIRARLEEAIVAA</sequence>
<dbReference type="PANTHER" id="PTHR18964">
    <property type="entry name" value="ROK (REPRESSOR, ORF, KINASE) FAMILY"/>
    <property type="match status" value="1"/>
</dbReference>
<comment type="caution">
    <text evidence="2">The sequence shown here is derived from an EMBL/GenBank/DDBJ whole genome shotgun (WGS) entry which is preliminary data.</text>
</comment>
<evidence type="ECO:0000313" key="3">
    <source>
        <dbReference type="Proteomes" id="UP001499933"/>
    </source>
</evidence>
<dbReference type="SUPFAM" id="SSF53067">
    <property type="entry name" value="Actin-like ATPase domain"/>
    <property type="match status" value="1"/>
</dbReference>
<dbReference type="SUPFAM" id="SSF46785">
    <property type="entry name" value="Winged helix' DNA-binding domain"/>
    <property type="match status" value="1"/>
</dbReference>
<dbReference type="Gene3D" id="1.10.10.10">
    <property type="entry name" value="Winged helix-like DNA-binding domain superfamily/Winged helix DNA-binding domain"/>
    <property type="match status" value="1"/>
</dbReference>
<dbReference type="Proteomes" id="UP001499933">
    <property type="component" value="Unassembled WGS sequence"/>
</dbReference>
<dbReference type="InterPro" id="IPR036388">
    <property type="entry name" value="WH-like_DNA-bd_sf"/>
</dbReference>
<evidence type="ECO:0000313" key="2">
    <source>
        <dbReference type="EMBL" id="GAA1954338.1"/>
    </source>
</evidence>
<gene>
    <name evidence="2" type="ORF">GCM10009776_15340</name>
</gene>
<keyword evidence="3" id="KW-1185">Reference proteome</keyword>
<dbReference type="RefSeq" id="WP_344093031.1">
    <property type="nucleotide sequence ID" value="NZ_BAAAOG010000002.1"/>
</dbReference>
<protein>
    <submittedName>
        <fullName evidence="2">ROK family transcriptional regulator</fullName>
    </submittedName>
</protein>
<dbReference type="PANTHER" id="PTHR18964:SF149">
    <property type="entry name" value="BIFUNCTIONAL UDP-N-ACETYLGLUCOSAMINE 2-EPIMERASE_N-ACETYLMANNOSAMINE KINASE"/>
    <property type="match status" value="1"/>
</dbReference>
<organism evidence="2 3">
    <name type="scientific">Microbacterium deminutum</name>
    <dbReference type="NCBI Taxonomy" id="344164"/>
    <lineage>
        <taxon>Bacteria</taxon>
        <taxon>Bacillati</taxon>
        <taxon>Actinomycetota</taxon>
        <taxon>Actinomycetes</taxon>
        <taxon>Micrococcales</taxon>
        <taxon>Microbacteriaceae</taxon>
        <taxon>Microbacterium</taxon>
    </lineage>
</organism>
<reference evidence="3" key="1">
    <citation type="journal article" date="2019" name="Int. J. Syst. Evol. Microbiol.">
        <title>The Global Catalogue of Microorganisms (GCM) 10K type strain sequencing project: providing services to taxonomists for standard genome sequencing and annotation.</title>
        <authorList>
            <consortium name="The Broad Institute Genomics Platform"/>
            <consortium name="The Broad Institute Genome Sequencing Center for Infectious Disease"/>
            <person name="Wu L."/>
            <person name="Ma J."/>
        </authorList>
    </citation>
    <scope>NUCLEOTIDE SEQUENCE [LARGE SCALE GENOMIC DNA]</scope>
    <source>
        <strain evidence="3">JCM 14901</strain>
    </source>
</reference>